<reference evidence="1 2" key="1">
    <citation type="submission" date="2024-05" db="EMBL/GenBank/DDBJ databases">
        <title>A draft genome resource for the thread blight pathogen Marasmius tenuissimus strain MS-2.</title>
        <authorList>
            <person name="Yulfo-Soto G.E."/>
            <person name="Baruah I.K."/>
            <person name="Amoako-Attah I."/>
            <person name="Bukari Y."/>
            <person name="Meinhardt L.W."/>
            <person name="Bailey B.A."/>
            <person name="Cohen S.P."/>
        </authorList>
    </citation>
    <scope>NUCLEOTIDE SEQUENCE [LARGE SCALE GENOMIC DNA]</scope>
    <source>
        <strain evidence="1 2">MS-2</strain>
    </source>
</reference>
<comment type="caution">
    <text evidence="1">The sequence shown here is derived from an EMBL/GenBank/DDBJ whole genome shotgun (WGS) entry which is preliminary data.</text>
</comment>
<accession>A0ABR2ZFT2</accession>
<dbReference type="EMBL" id="JBBXMP010000194">
    <property type="protein sequence ID" value="KAL0060064.1"/>
    <property type="molecule type" value="Genomic_DNA"/>
</dbReference>
<name>A0ABR2ZFT2_9AGAR</name>
<keyword evidence="2" id="KW-1185">Reference proteome</keyword>
<dbReference type="Proteomes" id="UP001437256">
    <property type="component" value="Unassembled WGS sequence"/>
</dbReference>
<evidence type="ECO:0000313" key="2">
    <source>
        <dbReference type="Proteomes" id="UP001437256"/>
    </source>
</evidence>
<organism evidence="1 2">
    <name type="scientific">Marasmius tenuissimus</name>
    <dbReference type="NCBI Taxonomy" id="585030"/>
    <lineage>
        <taxon>Eukaryota</taxon>
        <taxon>Fungi</taxon>
        <taxon>Dikarya</taxon>
        <taxon>Basidiomycota</taxon>
        <taxon>Agaricomycotina</taxon>
        <taxon>Agaricomycetes</taxon>
        <taxon>Agaricomycetidae</taxon>
        <taxon>Agaricales</taxon>
        <taxon>Marasmiineae</taxon>
        <taxon>Marasmiaceae</taxon>
        <taxon>Marasmius</taxon>
    </lineage>
</organism>
<proteinExistence type="predicted"/>
<protein>
    <submittedName>
        <fullName evidence="1">Uncharacterized protein</fullName>
    </submittedName>
</protein>
<evidence type="ECO:0000313" key="1">
    <source>
        <dbReference type="EMBL" id="KAL0060064.1"/>
    </source>
</evidence>
<gene>
    <name evidence="1" type="ORF">AAF712_013140</name>
</gene>
<sequence>MSTTMFSFPSGIFIEGNQQFNQANGNIIINNNFGDEGSLCIRGQGRNRLMPIQDRFREIRQGDMILRNQVYLGVMEMTIKQQLKSTNPFRPRVEVRTVKIHRRAYSVELLEFSNRKFPLFVFQPENKEDKKMVTKVSSIKQFEGRGKTVWFRFGNKFMRGCLHARHFYRLRCLDWVDLISQPSYHMMVRTFVGGGGVWGTD</sequence>